<dbReference type="PANTHER" id="PTHR43881:SF1">
    <property type="entry name" value="GAMMA-GLUTAMYLTRANSPEPTIDASE (AFU_ORTHOLOGUE AFUA_4G13580)"/>
    <property type="match status" value="1"/>
</dbReference>
<dbReference type="InterPro" id="IPR029055">
    <property type="entry name" value="Ntn_hydrolases_N"/>
</dbReference>
<dbReference type="InterPro" id="IPR043137">
    <property type="entry name" value="GGT_ssub_C"/>
</dbReference>
<dbReference type="Pfam" id="PF01019">
    <property type="entry name" value="G_glu_transpept"/>
    <property type="match status" value="1"/>
</dbReference>
<accession>A0ABT2Q8U4</accession>
<comment type="caution">
    <text evidence="1">The sequence shown here is derived from an EMBL/GenBank/DDBJ whole genome shotgun (WGS) entry which is preliminary data.</text>
</comment>
<dbReference type="PRINTS" id="PR01210">
    <property type="entry name" value="GGTRANSPTASE"/>
</dbReference>
<sequence length="574" mass="61438">MDVDLNLDRFDSRRSTVYANRGMVATSQPLATEAGLSVLREGGSAFDAAVATAATLNVVEPTSTGLGGDVFALYRTADGEVGAMRSCGGAPANATIETVREALEETGPDERASYYPDSRGYATDEGANEDGELELEMPFLGPHAVTVPGTARGWEATVEELGQKSLEEVLEPAIHYALEGYPVSEVIASHWQGAETLFTDDHARETFLFDGEAPAVGQTVTLERLGESLRKIADRGADVVYEGEIGEQIVATIREQGGLMTLEDLADFEPEFVDPVRTTYNGAEIYELPPNNQGLIALEALNIAEEIGAGDHPYDSAQRVHAFAEATKLAFVDGHRYITDPACEEVPPLASKSYASQRASAIGKTPIRNPDWGVPNAHAEDSDTVLLTVGDEEGNLVSYINSRFAGFGSGLVAGDTGIALQNRGASFSLDPDHPNRLEPGKRPFHTLIPAIGRFPELGRDSGSDAARDGRDTWAAFGVMGGYMQPQGHVQVVSNLVDYGLTPQAALDAPRWRYREDGTLGVEERLPEQTALARMGHDVRVLTPALFGGAQFVGRRGETLIGATEPRKDGTVSGY</sequence>
<dbReference type="EMBL" id="JAOPKB010000001">
    <property type="protein sequence ID" value="MCU4971331.1"/>
    <property type="molecule type" value="Genomic_DNA"/>
</dbReference>
<dbReference type="Gene3D" id="3.60.20.40">
    <property type="match status" value="1"/>
</dbReference>
<gene>
    <name evidence="1" type="ORF">OB955_01070</name>
</gene>
<evidence type="ECO:0000313" key="1">
    <source>
        <dbReference type="EMBL" id="MCU4971331.1"/>
    </source>
</evidence>
<dbReference type="InterPro" id="IPR052896">
    <property type="entry name" value="GGT-like_enzyme"/>
</dbReference>
<dbReference type="Proteomes" id="UP001320972">
    <property type="component" value="Unassembled WGS sequence"/>
</dbReference>
<dbReference type="SUPFAM" id="SSF56235">
    <property type="entry name" value="N-terminal nucleophile aminohydrolases (Ntn hydrolases)"/>
    <property type="match status" value="1"/>
</dbReference>
<reference evidence="1 2" key="1">
    <citation type="submission" date="2022-09" db="EMBL/GenBank/DDBJ databases">
        <title>Enrichment on poylsaccharides allowed isolation of novel metabolic and taxonomic groups of Haloarchaea.</title>
        <authorList>
            <person name="Sorokin D.Y."/>
            <person name="Elcheninov A.G."/>
            <person name="Khizhniak T.V."/>
            <person name="Kolganova T.V."/>
            <person name="Kublanov I.V."/>
        </authorList>
    </citation>
    <scope>NUCLEOTIDE SEQUENCE [LARGE SCALE GENOMIC DNA]</scope>
    <source>
        <strain evidence="1 2">AArc-m2/3/4</strain>
    </source>
</reference>
<name>A0ABT2Q8U4_9EURY</name>
<dbReference type="RefSeq" id="WP_338006752.1">
    <property type="nucleotide sequence ID" value="NZ_JAOPKB010000001.1"/>
</dbReference>
<evidence type="ECO:0000313" key="2">
    <source>
        <dbReference type="Proteomes" id="UP001320972"/>
    </source>
</evidence>
<organism evidence="1 2">
    <name type="scientific">Natronoglomus mannanivorans</name>
    <dbReference type="NCBI Taxonomy" id="2979990"/>
    <lineage>
        <taxon>Archaea</taxon>
        <taxon>Methanobacteriati</taxon>
        <taxon>Methanobacteriota</taxon>
        <taxon>Stenosarchaea group</taxon>
        <taxon>Halobacteria</taxon>
        <taxon>Halobacteriales</taxon>
        <taxon>Natrialbaceae</taxon>
        <taxon>Natronoglomus</taxon>
    </lineage>
</organism>
<protein>
    <submittedName>
        <fullName evidence="1">Gamma-glutamyltransferase family protein</fullName>
    </submittedName>
</protein>
<keyword evidence="2" id="KW-1185">Reference proteome</keyword>
<dbReference type="Gene3D" id="1.10.246.230">
    <property type="match status" value="1"/>
</dbReference>
<proteinExistence type="predicted"/>
<dbReference type="PANTHER" id="PTHR43881">
    <property type="entry name" value="GAMMA-GLUTAMYLTRANSPEPTIDASE (AFU_ORTHOLOGUE AFUA_4G13580)"/>
    <property type="match status" value="1"/>
</dbReference>